<gene>
    <name evidence="1" type="ORF">BD410DRAFT_784609</name>
</gene>
<accession>A0A4Y7QDV7</accession>
<dbReference type="Proteomes" id="UP000294933">
    <property type="component" value="Unassembled WGS sequence"/>
</dbReference>
<sequence length="67" mass="7482">MILHGIIAIEGNPEIILRGDNLYDWASNIDRLAVCPTSHQTPLLHPRPHIYMWHLSGANTVVIAMLA</sequence>
<keyword evidence="2" id="KW-1185">Reference proteome</keyword>
<evidence type="ECO:0000313" key="2">
    <source>
        <dbReference type="Proteomes" id="UP000294933"/>
    </source>
</evidence>
<dbReference type="AlphaFoldDB" id="A0A4Y7QDV7"/>
<name>A0A4Y7QDV7_9AGAM</name>
<dbReference type="VEuPathDB" id="FungiDB:BD410DRAFT_784609"/>
<evidence type="ECO:0000313" key="1">
    <source>
        <dbReference type="EMBL" id="TDL25585.1"/>
    </source>
</evidence>
<protein>
    <submittedName>
        <fullName evidence="1">Uncharacterized protein</fullName>
    </submittedName>
</protein>
<reference evidence="1 2" key="1">
    <citation type="submission" date="2018-06" db="EMBL/GenBank/DDBJ databases">
        <title>A transcriptomic atlas of mushroom development highlights an independent origin of complex multicellularity.</title>
        <authorList>
            <consortium name="DOE Joint Genome Institute"/>
            <person name="Krizsan K."/>
            <person name="Almasi E."/>
            <person name="Merenyi Z."/>
            <person name="Sahu N."/>
            <person name="Viragh M."/>
            <person name="Koszo T."/>
            <person name="Mondo S."/>
            <person name="Kiss B."/>
            <person name="Balint B."/>
            <person name="Kues U."/>
            <person name="Barry K."/>
            <person name="Hegedus J.C."/>
            <person name="Henrissat B."/>
            <person name="Johnson J."/>
            <person name="Lipzen A."/>
            <person name="Ohm R."/>
            <person name="Nagy I."/>
            <person name="Pangilinan J."/>
            <person name="Yan J."/>
            <person name="Xiong Y."/>
            <person name="Grigoriev I.V."/>
            <person name="Hibbett D.S."/>
            <person name="Nagy L.G."/>
        </authorList>
    </citation>
    <scope>NUCLEOTIDE SEQUENCE [LARGE SCALE GENOMIC DNA]</scope>
    <source>
        <strain evidence="1 2">SZMC22713</strain>
    </source>
</reference>
<proteinExistence type="predicted"/>
<organism evidence="1 2">
    <name type="scientific">Rickenella mellea</name>
    <dbReference type="NCBI Taxonomy" id="50990"/>
    <lineage>
        <taxon>Eukaryota</taxon>
        <taxon>Fungi</taxon>
        <taxon>Dikarya</taxon>
        <taxon>Basidiomycota</taxon>
        <taxon>Agaricomycotina</taxon>
        <taxon>Agaricomycetes</taxon>
        <taxon>Hymenochaetales</taxon>
        <taxon>Rickenellaceae</taxon>
        <taxon>Rickenella</taxon>
    </lineage>
</organism>
<dbReference type="EMBL" id="ML170163">
    <property type="protein sequence ID" value="TDL25585.1"/>
    <property type="molecule type" value="Genomic_DNA"/>
</dbReference>